<dbReference type="EMBL" id="JACIFF010000002">
    <property type="protein sequence ID" value="MBB4078395.1"/>
    <property type="molecule type" value="Genomic_DNA"/>
</dbReference>
<dbReference type="InterPro" id="IPR041289">
    <property type="entry name" value="Bact_RF_family3"/>
</dbReference>
<keyword evidence="3" id="KW-1185">Reference proteome</keyword>
<organism evidence="2 3">
    <name type="scientific">Neolewinella aquimaris</name>
    <dbReference type="NCBI Taxonomy" id="1835722"/>
    <lineage>
        <taxon>Bacteria</taxon>
        <taxon>Pseudomonadati</taxon>
        <taxon>Bacteroidota</taxon>
        <taxon>Saprospiria</taxon>
        <taxon>Saprospirales</taxon>
        <taxon>Lewinellaceae</taxon>
        <taxon>Neolewinella</taxon>
    </lineage>
</organism>
<evidence type="ECO:0000313" key="3">
    <source>
        <dbReference type="Proteomes" id="UP000576209"/>
    </source>
</evidence>
<name>A0A840E405_9BACT</name>
<dbReference type="Proteomes" id="UP000576209">
    <property type="component" value="Unassembled WGS sequence"/>
</dbReference>
<dbReference type="AlphaFoldDB" id="A0A840E405"/>
<comment type="caution">
    <text evidence="2">The sequence shown here is derived from an EMBL/GenBank/DDBJ whole genome shotgun (WGS) entry which is preliminary data.</text>
</comment>
<reference evidence="2 3" key="1">
    <citation type="submission" date="2020-08" db="EMBL/GenBank/DDBJ databases">
        <title>Genomic Encyclopedia of Type Strains, Phase IV (KMG-IV): sequencing the most valuable type-strain genomes for metagenomic binning, comparative biology and taxonomic classification.</title>
        <authorList>
            <person name="Goeker M."/>
        </authorList>
    </citation>
    <scope>NUCLEOTIDE SEQUENCE [LARGE SCALE GENOMIC DNA]</scope>
    <source>
        <strain evidence="2 3">DSM 105137</strain>
    </source>
</reference>
<proteinExistence type="predicted"/>
<gene>
    <name evidence="2" type="ORF">GGR28_001008</name>
</gene>
<protein>
    <submittedName>
        <fullName evidence="2">Uncharacterized protein</fullName>
    </submittedName>
</protein>
<dbReference type="RefSeq" id="WP_183494647.1">
    <property type="nucleotide sequence ID" value="NZ_JACIFF010000002.1"/>
</dbReference>
<evidence type="ECO:0000313" key="2">
    <source>
        <dbReference type="EMBL" id="MBB4078395.1"/>
    </source>
</evidence>
<dbReference type="Pfam" id="PF18845">
    <property type="entry name" value="baeRF_family3"/>
    <property type="match status" value="1"/>
</dbReference>
<evidence type="ECO:0000256" key="1">
    <source>
        <dbReference type="SAM" id="MobiDB-lite"/>
    </source>
</evidence>
<sequence>MINRTQFDTLAAATNDYSISIYLPTYRVGNRQEDRIRLKNALKKAREKLVHRYDLRESQAEEFLAAGYELESNGAIWSNLSDGLAIFIGPDRFDYYVCPIDFEPMVYVAPEYYLRPLLPLLGTENRFHILALSKGAIKLYTANRYSISEVDLQGLVPVNMDAALLQDSFDSGRSRAGGPEGSRGGNNQAYFDRGGEQSNDVEEVKTYLDRVDKGIADYLCDDKAPLLLGGVEELIPIYQEANTYAHLYRDGFVAGNLEETNIAMIHERAWSVIGKHFDEQRDRDRKLYGDNLARREAGTDIHDIVPAAINGRVAALWLDRNRYTYGAYRADTNDVKVMTDEDKNATELFNLAAVRAFQSGARVYNVAVEELPADEGGLCAIYRYTLDADPTNSESN</sequence>
<accession>A0A840E405</accession>
<feature type="region of interest" description="Disordered" evidence="1">
    <location>
        <begin position="171"/>
        <end position="198"/>
    </location>
</feature>